<dbReference type="Proteomes" id="UP000813018">
    <property type="component" value="Unassembled WGS sequence"/>
</dbReference>
<accession>A0ABS7CSF3</accession>
<dbReference type="RefSeq" id="WP_219876659.1">
    <property type="nucleotide sequence ID" value="NZ_JAHYXK010000004.1"/>
</dbReference>
<dbReference type="InterPro" id="IPR038396">
    <property type="entry name" value="SpoIIAA-like_sf"/>
</dbReference>
<dbReference type="EMBL" id="JAHYXK010000004">
    <property type="protein sequence ID" value="MBW7466781.1"/>
    <property type="molecule type" value="Genomic_DNA"/>
</dbReference>
<sequence>MADQTKEQIDIIDSSQLRVHVEPALSLAVLTFNGCARSDHYKTGVTAVLNLLKEEKLHRVLINCGSGCSIKDEDLDWTFEKVVPEIARGPDLKKVAIIESPNINSRISLMSLFEKLVMNTDIEIQFFEKEKNARSWISEDSNLDF</sequence>
<proteinExistence type="predicted"/>
<comment type="caution">
    <text evidence="1">The sequence shown here is derived from an EMBL/GenBank/DDBJ whole genome shotgun (WGS) entry which is preliminary data.</text>
</comment>
<organism evidence="1 2">
    <name type="scientific">Pontibacter aydingkolensis</name>
    <dbReference type="NCBI Taxonomy" id="1911536"/>
    <lineage>
        <taxon>Bacteria</taxon>
        <taxon>Pseudomonadati</taxon>
        <taxon>Bacteroidota</taxon>
        <taxon>Cytophagia</taxon>
        <taxon>Cytophagales</taxon>
        <taxon>Hymenobacteraceae</taxon>
        <taxon>Pontibacter</taxon>
    </lineage>
</organism>
<evidence type="ECO:0000313" key="2">
    <source>
        <dbReference type="Proteomes" id="UP000813018"/>
    </source>
</evidence>
<dbReference type="Pfam" id="PF11964">
    <property type="entry name" value="SpoIIAA-like"/>
    <property type="match status" value="1"/>
</dbReference>
<reference evidence="1 2" key="1">
    <citation type="journal article" date="2016" name="Int. J. Syst. Evol. Microbiol.">
        <title>Pontibacter aydingkolensis sp. nov., isolated from soil of a salt lake.</title>
        <authorList>
            <person name="Osman G."/>
            <person name="Zhang T."/>
            <person name="Lou K."/>
            <person name="Gao Y."/>
            <person name="Chang W."/>
            <person name="Lin Q."/>
            <person name="Yang H.M."/>
            <person name="Huo X.D."/>
            <person name="Wang N."/>
        </authorList>
    </citation>
    <scope>NUCLEOTIDE SEQUENCE [LARGE SCALE GENOMIC DNA]</scope>
    <source>
        <strain evidence="1 2">KACC 19255</strain>
    </source>
</reference>
<dbReference type="Gene3D" id="3.40.50.10600">
    <property type="entry name" value="SpoIIaa-like domains"/>
    <property type="match status" value="1"/>
</dbReference>
<evidence type="ECO:0000313" key="1">
    <source>
        <dbReference type="EMBL" id="MBW7466781.1"/>
    </source>
</evidence>
<keyword evidence="2" id="KW-1185">Reference proteome</keyword>
<protein>
    <submittedName>
        <fullName evidence="1">STAS/SEC14 domain-containing protein</fullName>
    </submittedName>
</protein>
<gene>
    <name evidence="1" type="ORF">K0O23_06855</name>
</gene>
<dbReference type="InterPro" id="IPR021866">
    <property type="entry name" value="SpoIIAA-like"/>
</dbReference>
<name>A0ABS7CSF3_9BACT</name>